<dbReference type="EMBL" id="CAJVQC010056821">
    <property type="protein sequence ID" value="CAG8796888.1"/>
    <property type="molecule type" value="Genomic_DNA"/>
</dbReference>
<evidence type="ECO:0000313" key="2">
    <source>
        <dbReference type="Proteomes" id="UP000789920"/>
    </source>
</evidence>
<protein>
    <submittedName>
        <fullName evidence="1">25573_t:CDS:1</fullName>
    </submittedName>
</protein>
<evidence type="ECO:0000313" key="1">
    <source>
        <dbReference type="EMBL" id="CAG8796888.1"/>
    </source>
</evidence>
<dbReference type="Proteomes" id="UP000789920">
    <property type="component" value="Unassembled WGS sequence"/>
</dbReference>
<name>A0ACA9RJD9_9GLOM</name>
<reference evidence="1" key="1">
    <citation type="submission" date="2021-06" db="EMBL/GenBank/DDBJ databases">
        <authorList>
            <person name="Kallberg Y."/>
            <person name="Tangrot J."/>
            <person name="Rosling A."/>
        </authorList>
    </citation>
    <scope>NUCLEOTIDE SEQUENCE</scope>
    <source>
        <strain evidence="1">MA461A</strain>
    </source>
</reference>
<feature type="non-terminal residue" evidence="1">
    <location>
        <position position="55"/>
    </location>
</feature>
<organism evidence="1 2">
    <name type="scientific">Racocetra persica</name>
    <dbReference type="NCBI Taxonomy" id="160502"/>
    <lineage>
        <taxon>Eukaryota</taxon>
        <taxon>Fungi</taxon>
        <taxon>Fungi incertae sedis</taxon>
        <taxon>Mucoromycota</taxon>
        <taxon>Glomeromycotina</taxon>
        <taxon>Glomeromycetes</taxon>
        <taxon>Diversisporales</taxon>
        <taxon>Gigasporaceae</taxon>
        <taxon>Racocetra</taxon>
    </lineage>
</organism>
<gene>
    <name evidence="1" type="ORF">RPERSI_LOCUS20242</name>
</gene>
<proteinExistence type="predicted"/>
<accession>A0ACA9RJD9</accession>
<comment type="caution">
    <text evidence="1">The sequence shown here is derived from an EMBL/GenBank/DDBJ whole genome shotgun (WGS) entry which is preliminary data.</text>
</comment>
<sequence>MAMRQIVKCFYRQREDLKMENERLVAENADLTEENKKTLNLKWKSISEKDKETQE</sequence>
<keyword evidence="2" id="KW-1185">Reference proteome</keyword>